<evidence type="ECO:0000313" key="1">
    <source>
        <dbReference type="EMBL" id="AMF96300.1"/>
    </source>
</evidence>
<dbReference type="RefSeq" id="WP_061064996.1">
    <property type="nucleotide sequence ID" value="NZ_CP014038.2"/>
</dbReference>
<sequence>MNNIQVQRFGQATSALEDTSDFEAMILEFDQATDISEGGKTDYSNDVLGDEEAVEIILEQTIINETIRKMKQDEQRLKEIFDEI</sequence>
<accession>A0ABN4KWB8</accession>
<name>A0ABN4KWB8_VIBHA</name>
<organism evidence="1 2">
    <name type="scientific">Vibrio harveyi</name>
    <name type="common">Beneckea harveyi</name>
    <dbReference type="NCBI Taxonomy" id="669"/>
    <lineage>
        <taxon>Bacteria</taxon>
        <taxon>Pseudomonadati</taxon>
        <taxon>Pseudomonadota</taxon>
        <taxon>Gammaproteobacteria</taxon>
        <taxon>Vibrionales</taxon>
        <taxon>Vibrionaceae</taxon>
        <taxon>Vibrio</taxon>
    </lineage>
</organism>
<evidence type="ECO:0000313" key="2">
    <source>
        <dbReference type="Proteomes" id="UP000067422"/>
    </source>
</evidence>
<protein>
    <submittedName>
        <fullName evidence="1">Uncharacterized protein</fullName>
    </submittedName>
</protein>
<proteinExistence type="predicted"/>
<dbReference type="Proteomes" id="UP000067422">
    <property type="component" value="Chromosome 1"/>
</dbReference>
<reference evidence="1" key="1">
    <citation type="submission" date="2018-01" db="EMBL/GenBank/DDBJ databases">
        <title>FDA dAtabase for Regulatory Grade micrObial Sequences (FDA-ARGOS): Supporting development and validation of Infectious Disease Dx tests.</title>
        <authorList>
            <person name="Hoffmann M."/>
            <person name="Allard M."/>
            <person name="Evans P."/>
            <person name="Brown E."/>
            <person name="Tallon L."/>
            <person name="Sadzewicz L."/>
            <person name="Sengamalay N."/>
            <person name="Ott S."/>
            <person name="Godinez A."/>
            <person name="Nagaraj S."/>
            <person name="Vyas G."/>
            <person name="Aluvathingal J."/>
            <person name="Nadendla S."/>
            <person name="Geyer C."/>
            <person name="Sichtig H."/>
        </authorList>
    </citation>
    <scope>NUCLEOTIDE SEQUENCE</scope>
    <source>
        <strain evidence="1">FDAARGOS_107</strain>
    </source>
</reference>
<keyword evidence="2" id="KW-1185">Reference proteome</keyword>
<dbReference type="EMBL" id="CP014038">
    <property type="protein sequence ID" value="AMF96300.1"/>
    <property type="molecule type" value="Genomic_DNA"/>
</dbReference>
<gene>
    <name evidence="1" type="ORF">AL538_00460</name>
</gene>